<dbReference type="EMBL" id="VKLW01000023">
    <property type="protein sequence ID" value="TYK32836.1"/>
    <property type="molecule type" value="Genomic_DNA"/>
</dbReference>
<name>A0A5D3EB40_9BACE</name>
<reference evidence="1 2" key="1">
    <citation type="submission" date="2019-07" db="EMBL/GenBank/DDBJ databases">
        <title>Draft Genome Sequences of Bacteroides pyogenes Strains Isolated from the Uterus Holstein Dairy Cows with Metritis.</title>
        <authorList>
            <person name="Cunha F."/>
            <person name="Galvao K.N."/>
            <person name="Jeon S.J."/>
            <person name="Jeong K.C."/>
        </authorList>
    </citation>
    <scope>NUCLEOTIDE SEQUENCE [LARGE SCALE GENOMIC DNA]</scope>
    <source>
        <strain evidence="1 2">KG-31</strain>
    </source>
</reference>
<protein>
    <submittedName>
        <fullName evidence="1">Uncharacterized protein</fullName>
    </submittedName>
</protein>
<sequence>MEKEQQLLSKLQEGIITPLLYVQQSDFHKEPYEEFLADYSLSPSDETAESYFEYIENMV</sequence>
<organism evidence="1 2">
    <name type="scientific">Bacteroides pyogenes</name>
    <dbReference type="NCBI Taxonomy" id="310300"/>
    <lineage>
        <taxon>Bacteria</taxon>
        <taxon>Pseudomonadati</taxon>
        <taxon>Bacteroidota</taxon>
        <taxon>Bacteroidia</taxon>
        <taxon>Bacteroidales</taxon>
        <taxon>Bacteroidaceae</taxon>
        <taxon>Bacteroides</taxon>
    </lineage>
</organism>
<dbReference type="AlphaFoldDB" id="A0A5D3EB40"/>
<keyword evidence="2" id="KW-1185">Reference proteome</keyword>
<evidence type="ECO:0000313" key="2">
    <source>
        <dbReference type="Proteomes" id="UP000324383"/>
    </source>
</evidence>
<gene>
    <name evidence="1" type="ORF">FNJ60_10525</name>
</gene>
<evidence type="ECO:0000313" key="1">
    <source>
        <dbReference type="EMBL" id="TYK32836.1"/>
    </source>
</evidence>
<dbReference type="Proteomes" id="UP000324383">
    <property type="component" value="Unassembled WGS sequence"/>
</dbReference>
<accession>A0A5D3EB40</accession>
<proteinExistence type="predicted"/>
<dbReference type="RefSeq" id="WP_148730668.1">
    <property type="nucleotide sequence ID" value="NZ_VKLW01000023.1"/>
</dbReference>
<comment type="caution">
    <text evidence="1">The sequence shown here is derived from an EMBL/GenBank/DDBJ whole genome shotgun (WGS) entry which is preliminary data.</text>
</comment>